<dbReference type="EMBL" id="UYSU01034220">
    <property type="protein sequence ID" value="VDL93983.1"/>
    <property type="molecule type" value="Genomic_DNA"/>
</dbReference>
<sequence length="257" mass="29527">MGSRWTLYRHVETHCSEPEDKVAELKHLRRLLRENGYSRNFVNQCRRKRDERQKCTESKYWRGIPYVNNVSETVSNLLAPPGVGVAYRPEATTRRQIIKPKDPLPRQETSGVVYRIWCSCGQIKTWQSKPLNYSYEAGHIGRTSRCLFKSIGENLPAWLRKDDVKTINSALFAYIVDPKESFRVILNVLPNYPNSASASNSRSHRHQVEEAGHVRTKEPPASFTPNRANDGLITCTPRRLLCSPSLRERLHQILTAA</sequence>
<dbReference type="InterPro" id="IPR058912">
    <property type="entry name" value="HTH_animal"/>
</dbReference>
<name>A0A183STQ0_SCHSO</name>
<keyword evidence="4" id="KW-1185">Reference proteome</keyword>
<dbReference type="Proteomes" id="UP000275846">
    <property type="component" value="Unassembled WGS sequence"/>
</dbReference>
<feature type="domain" description="Helix-turn-helix" evidence="2">
    <location>
        <begin position="6"/>
        <end position="46"/>
    </location>
</feature>
<evidence type="ECO:0000313" key="5">
    <source>
        <dbReference type="WBParaSite" id="SSLN_0000788001-mRNA-1"/>
    </source>
</evidence>
<feature type="compositionally biased region" description="Basic and acidic residues" evidence="1">
    <location>
        <begin position="206"/>
        <end position="218"/>
    </location>
</feature>
<gene>
    <name evidence="3" type="ORF">SSLN_LOCUS7598</name>
</gene>
<organism evidence="5">
    <name type="scientific">Schistocephalus solidus</name>
    <name type="common">Tapeworm</name>
    <dbReference type="NCBI Taxonomy" id="70667"/>
    <lineage>
        <taxon>Eukaryota</taxon>
        <taxon>Metazoa</taxon>
        <taxon>Spiralia</taxon>
        <taxon>Lophotrochozoa</taxon>
        <taxon>Platyhelminthes</taxon>
        <taxon>Cestoda</taxon>
        <taxon>Eucestoda</taxon>
        <taxon>Diphyllobothriidea</taxon>
        <taxon>Diphyllobothriidae</taxon>
        <taxon>Schistocephalus</taxon>
    </lineage>
</organism>
<proteinExistence type="predicted"/>
<dbReference type="WBParaSite" id="SSLN_0000788001-mRNA-1">
    <property type="protein sequence ID" value="SSLN_0000788001-mRNA-1"/>
    <property type="gene ID" value="SSLN_0000788001"/>
</dbReference>
<dbReference type="Pfam" id="PF26215">
    <property type="entry name" value="HTH_animal"/>
    <property type="match status" value="1"/>
</dbReference>
<feature type="region of interest" description="Disordered" evidence="1">
    <location>
        <begin position="196"/>
        <end position="228"/>
    </location>
</feature>
<protein>
    <submittedName>
        <fullName evidence="5">FLYWCH-type domain-containing protein</fullName>
    </submittedName>
</protein>
<reference evidence="5" key="1">
    <citation type="submission" date="2016-06" db="UniProtKB">
        <authorList>
            <consortium name="WormBaseParasite"/>
        </authorList>
    </citation>
    <scope>IDENTIFICATION</scope>
</reference>
<evidence type="ECO:0000313" key="3">
    <source>
        <dbReference type="EMBL" id="VDL93983.1"/>
    </source>
</evidence>
<evidence type="ECO:0000256" key="1">
    <source>
        <dbReference type="SAM" id="MobiDB-lite"/>
    </source>
</evidence>
<evidence type="ECO:0000313" key="4">
    <source>
        <dbReference type="Proteomes" id="UP000275846"/>
    </source>
</evidence>
<dbReference type="PANTHER" id="PTHR21301">
    <property type="entry name" value="REVERSE TRANSCRIPTASE"/>
    <property type="match status" value="1"/>
</dbReference>
<evidence type="ECO:0000259" key="2">
    <source>
        <dbReference type="Pfam" id="PF26215"/>
    </source>
</evidence>
<dbReference type="AlphaFoldDB" id="A0A183STQ0"/>
<reference evidence="3 4" key="2">
    <citation type="submission" date="2018-11" db="EMBL/GenBank/DDBJ databases">
        <authorList>
            <consortium name="Pathogen Informatics"/>
        </authorList>
    </citation>
    <scope>NUCLEOTIDE SEQUENCE [LARGE SCALE GENOMIC DNA]</scope>
    <source>
        <strain evidence="3 4">NST_G2</strain>
    </source>
</reference>
<accession>A0A183STQ0</accession>
<dbReference type="PANTHER" id="PTHR21301:SF11">
    <property type="entry name" value="GIY-YIG DOMAIN-CONTAINING PROTEIN"/>
    <property type="match status" value="1"/>
</dbReference>